<keyword evidence="7" id="KW-0963">Cytoplasm</keyword>
<keyword evidence="8 19" id="KW-0820">tRNA-binding</keyword>
<protein>
    <recommendedName>
        <fullName evidence="6">Phenylalanine--tRNA ligase beta subunit</fullName>
        <ecNumber evidence="5">6.1.1.20</ecNumber>
    </recommendedName>
    <alternativeName>
        <fullName evidence="17">Phenylalanyl-tRNA synthetase beta subunit</fullName>
    </alternativeName>
</protein>
<evidence type="ECO:0000256" key="3">
    <source>
        <dbReference type="ARBA" id="ARBA00008653"/>
    </source>
</evidence>
<dbReference type="GO" id="GO:0006432">
    <property type="term" value="P:phenylalanyl-tRNA aminoacylation"/>
    <property type="evidence" value="ECO:0007669"/>
    <property type="project" value="InterPro"/>
</dbReference>
<dbReference type="Gene3D" id="2.40.50.140">
    <property type="entry name" value="Nucleic acid-binding proteins"/>
    <property type="match status" value="1"/>
</dbReference>
<comment type="catalytic activity">
    <reaction evidence="18">
        <text>tRNA(Phe) + L-phenylalanine + ATP = L-phenylalanyl-tRNA(Phe) + AMP + diphosphate + H(+)</text>
        <dbReference type="Rhea" id="RHEA:19413"/>
        <dbReference type="Rhea" id="RHEA-COMP:9668"/>
        <dbReference type="Rhea" id="RHEA-COMP:9699"/>
        <dbReference type="ChEBI" id="CHEBI:15378"/>
        <dbReference type="ChEBI" id="CHEBI:30616"/>
        <dbReference type="ChEBI" id="CHEBI:33019"/>
        <dbReference type="ChEBI" id="CHEBI:58095"/>
        <dbReference type="ChEBI" id="CHEBI:78442"/>
        <dbReference type="ChEBI" id="CHEBI:78531"/>
        <dbReference type="ChEBI" id="CHEBI:456215"/>
        <dbReference type="EC" id="6.1.1.20"/>
    </reaction>
</comment>
<sequence length="789" mass="87729">MNEIDFTNPPLNLEQECGNGYIKFTDYSSNSDTGLFHMAGEMLNESHDVIGNFTGDAYIYNFHIDDHNMNIQLCMEMDCKEYLETNASLEEIIDKLTHIGLEVENVIDNSRLAGFVVAEVLEVAPHPNADKLKLCKVNDGSKVLQIVCGAKNVKEGMKTVLASLGSTLPESDFTIKPTKIRGVLSEGMLCSASELSLTQDESEGIIELSDDYKTGDKFFNCDPVIDINITPNRGDCLGVYGIARDLAATGIGTLKASNIPQLACSINSPVNVKVTDGESFISGIYITNVKNKESPKWLKDKLESIGMRSISVIVDITNYIMISFGRPMHAYDAKKIEGELIVRKANDGEKFIGLNGKEYSLNKEIRVISDDKNVHGIAGIMGSKYSECTLETTDIFLESAWFDPISITKSSRQLGISTDSSYRFARSIDPEFTLDGLNLAAKMILDLCGGEVSSIVSAGNLNKAYTKINFDYQNANKLGSVSASPNEVFDILTKLGFSIDKKTEGNWNIQVPSWRPDVTIPADLVEEVVRIYGYDKIKEEQLAEDVTVEEETQDDLRILMTSRGFHEVITWSFMSESTAEKFGYLNKLFIIDNPFNNNFNIMRPSVIPNLLQVTADNIAHGISDLAIFEIGPIYNGEAQSKYVLSGIRSGNNSPKNHYNTDRKIDIFDAKADLITALELFNVNCDNLAIERAEKEYYHPGKSGSLSFRSKIVGYFGELHPSILDFFNIKQKIVGFELILENIENLPISRKKFIDYKYQSVKRDFAFIVNKDVAAGSIINMLLSALQLTL</sequence>
<evidence type="ECO:0000256" key="14">
    <source>
        <dbReference type="ARBA" id="ARBA00022884"/>
    </source>
</evidence>
<evidence type="ECO:0000256" key="9">
    <source>
        <dbReference type="ARBA" id="ARBA00022598"/>
    </source>
</evidence>
<evidence type="ECO:0000256" key="18">
    <source>
        <dbReference type="ARBA" id="ARBA00049255"/>
    </source>
</evidence>
<evidence type="ECO:0000259" key="20">
    <source>
        <dbReference type="PROSITE" id="PS50886"/>
    </source>
</evidence>
<dbReference type="OrthoDB" id="2389074at2759"/>
<dbReference type="SUPFAM" id="SSF50249">
    <property type="entry name" value="Nucleic acid-binding proteins"/>
    <property type="match status" value="1"/>
</dbReference>
<feature type="domain" description="B5" evidence="21">
    <location>
        <begin position="463"/>
        <end position="539"/>
    </location>
</feature>
<comment type="subunit">
    <text evidence="4">Tetramer of two alpha and two beta subunits.</text>
</comment>
<dbReference type="InterPro" id="IPR033714">
    <property type="entry name" value="tRNA_bind_bactPheRS"/>
</dbReference>
<dbReference type="AlphaFoldDB" id="A0A8S4SPW6"/>
<dbReference type="CDD" id="cd02796">
    <property type="entry name" value="tRNA_bind_bactPheRS"/>
    <property type="match status" value="1"/>
</dbReference>
<name>A0A8S4SPW6_9NEOP</name>
<dbReference type="Proteomes" id="UP000838756">
    <property type="component" value="Unassembled WGS sequence"/>
</dbReference>
<comment type="similarity">
    <text evidence="3">Belongs to the phenylalanyl-tRNA synthetase beta subunit family. Type 1 subfamily.</text>
</comment>
<evidence type="ECO:0000256" key="2">
    <source>
        <dbReference type="ARBA" id="ARBA00004496"/>
    </source>
</evidence>
<dbReference type="PANTHER" id="PTHR10947">
    <property type="entry name" value="PHENYLALANYL-TRNA SYNTHETASE BETA CHAIN AND LEUCINE-RICH REPEAT-CONTAINING PROTEIN 47"/>
    <property type="match status" value="1"/>
</dbReference>
<evidence type="ECO:0000256" key="4">
    <source>
        <dbReference type="ARBA" id="ARBA00011209"/>
    </source>
</evidence>
<dbReference type="GO" id="GO:0000049">
    <property type="term" value="F:tRNA binding"/>
    <property type="evidence" value="ECO:0007669"/>
    <property type="project" value="UniProtKB-UniRule"/>
</dbReference>
<dbReference type="InterPro" id="IPR002547">
    <property type="entry name" value="tRNA-bd_dom"/>
</dbReference>
<keyword evidence="15" id="KW-0648">Protein biosynthesis</keyword>
<keyword evidence="12" id="KW-0067">ATP-binding</keyword>
<dbReference type="InterPro" id="IPR009061">
    <property type="entry name" value="DNA-bd_dom_put_sf"/>
</dbReference>
<dbReference type="SMART" id="SM00874">
    <property type="entry name" value="B5"/>
    <property type="match status" value="1"/>
</dbReference>
<evidence type="ECO:0000256" key="11">
    <source>
        <dbReference type="ARBA" id="ARBA00022741"/>
    </source>
</evidence>
<comment type="caution">
    <text evidence="22">The sequence shown here is derived from an EMBL/GenBank/DDBJ whole genome shotgun (WGS) entry which is preliminary data.</text>
</comment>
<dbReference type="Pfam" id="PF17759">
    <property type="entry name" value="tRNA_synthFbeta"/>
    <property type="match status" value="1"/>
</dbReference>
<dbReference type="SUPFAM" id="SSF56037">
    <property type="entry name" value="PheT/TilS domain"/>
    <property type="match status" value="1"/>
</dbReference>
<comment type="subcellular location">
    <subcellularLocation>
        <location evidence="2">Cytoplasm</location>
    </subcellularLocation>
</comment>
<keyword evidence="13" id="KW-0460">Magnesium</keyword>
<evidence type="ECO:0000313" key="23">
    <source>
        <dbReference type="Proteomes" id="UP000838756"/>
    </source>
</evidence>
<dbReference type="PROSITE" id="PS50886">
    <property type="entry name" value="TRBD"/>
    <property type="match status" value="1"/>
</dbReference>
<keyword evidence="16" id="KW-0030">Aminoacyl-tRNA synthetase</keyword>
<dbReference type="Gene3D" id="3.50.40.10">
    <property type="entry name" value="Phenylalanyl-trna Synthetase, Chain B, domain 3"/>
    <property type="match status" value="1"/>
</dbReference>
<dbReference type="InterPro" id="IPR004532">
    <property type="entry name" value="Phe-tRNA-ligase_IIc_bsu_bact"/>
</dbReference>
<dbReference type="InterPro" id="IPR045060">
    <property type="entry name" value="Phe-tRNA-ligase_IIc_bsu"/>
</dbReference>
<dbReference type="InterPro" id="IPR005147">
    <property type="entry name" value="tRNA_synthase_B5-dom"/>
</dbReference>
<evidence type="ECO:0000256" key="13">
    <source>
        <dbReference type="ARBA" id="ARBA00022842"/>
    </source>
</evidence>
<dbReference type="InterPro" id="IPR041616">
    <property type="entry name" value="PheRS_beta_core"/>
</dbReference>
<dbReference type="PANTHER" id="PTHR10947:SF0">
    <property type="entry name" value="PHENYLALANINE--TRNA LIGASE BETA SUBUNIT"/>
    <property type="match status" value="1"/>
</dbReference>
<feature type="domain" description="TRNA-binding" evidence="20">
    <location>
        <begin position="109"/>
        <end position="219"/>
    </location>
</feature>
<dbReference type="GO" id="GO:0009328">
    <property type="term" value="C:phenylalanine-tRNA ligase complex"/>
    <property type="evidence" value="ECO:0007669"/>
    <property type="project" value="TreeGrafter"/>
</dbReference>
<evidence type="ECO:0000256" key="12">
    <source>
        <dbReference type="ARBA" id="ARBA00022840"/>
    </source>
</evidence>
<proteinExistence type="inferred from homology"/>
<organism evidence="22 23">
    <name type="scientific">Pararge aegeria aegeria</name>
    <dbReference type="NCBI Taxonomy" id="348720"/>
    <lineage>
        <taxon>Eukaryota</taxon>
        <taxon>Metazoa</taxon>
        <taxon>Ecdysozoa</taxon>
        <taxon>Arthropoda</taxon>
        <taxon>Hexapoda</taxon>
        <taxon>Insecta</taxon>
        <taxon>Pterygota</taxon>
        <taxon>Neoptera</taxon>
        <taxon>Endopterygota</taxon>
        <taxon>Lepidoptera</taxon>
        <taxon>Glossata</taxon>
        <taxon>Ditrysia</taxon>
        <taxon>Papilionoidea</taxon>
        <taxon>Nymphalidae</taxon>
        <taxon>Satyrinae</taxon>
        <taxon>Satyrini</taxon>
        <taxon>Parargina</taxon>
        <taxon>Pararge</taxon>
    </lineage>
</organism>
<keyword evidence="10" id="KW-0479">Metal-binding</keyword>
<dbReference type="GO" id="GO:0005524">
    <property type="term" value="F:ATP binding"/>
    <property type="evidence" value="ECO:0007669"/>
    <property type="project" value="UniProtKB-KW"/>
</dbReference>
<evidence type="ECO:0000256" key="5">
    <source>
        <dbReference type="ARBA" id="ARBA00012814"/>
    </source>
</evidence>
<accession>A0A8S4SPW6</accession>
<dbReference type="InterPro" id="IPR020825">
    <property type="entry name" value="Phe-tRNA_synthase-like_B3/B4"/>
</dbReference>
<evidence type="ECO:0000256" key="19">
    <source>
        <dbReference type="PROSITE-ProRule" id="PRU00209"/>
    </source>
</evidence>
<evidence type="ECO:0000256" key="16">
    <source>
        <dbReference type="ARBA" id="ARBA00023146"/>
    </source>
</evidence>
<dbReference type="GO" id="GO:0004826">
    <property type="term" value="F:phenylalanine-tRNA ligase activity"/>
    <property type="evidence" value="ECO:0007669"/>
    <property type="project" value="UniProtKB-EC"/>
</dbReference>
<keyword evidence="11" id="KW-0547">Nucleotide-binding</keyword>
<evidence type="ECO:0000256" key="8">
    <source>
        <dbReference type="ARBA" id="ARBA00022555"/>
    </source>
</evidence>
<dbReference type="Pfam" id="PF01588">
    <property type="entry name" value="tRNA_bind"/>
    <property type="match status" value="1"/>
</dbReference>
<dbReference type="EC" id="6.1.1.20" evidence="5"/>
<dbReference type="Pfam" id="PF03483">
    <property type="entry name" value="B3_4"/>
    <property type="match status" value="1"/>
</dbReference>
<evidence type="ECO:0000256" key="1">
    <source>
        <dbReference type="ARBA" id="ARBA00001946"/>
    </source>
</evidence>
<evidence type="ECO:0000256" key="17">
    <source>
        <dbReference type="ARBA" id="ARBA00033189"/>
    </source>
</evidence>
<evidence type="ECO:0000313" key="22">
    <source>
        <dbReference type="EMBL" id="CAH2268672.1"/>
    </source>
</evidence>
<evidence type="ECO:0000256" key="7">
    <source>
        <dbReference type="ARBA" id="ARBA00022490"/>
    </source>
</evidence>
<dbReference type="HAMAP" id="MF_00283">
    <property type="entry name" value="Phe_tRNA_synth_beta1"/>
    <property type="match status" value="1"/>
</dbReference>
<keyword evidence="9" id="KW-0436">Ligase</keyword>
<dbReference type="SUPFAM" id="SSF55681">
    <property type="entry name" value="Class II aaRS and biotin synthetases"/>
    <property type="match status" value="1"/>
</dbReference>
<dbReference type="NCBIfam" id="TIGR00472">
    <property type="entry name" value="pheT_bact"/>
    <property type="match status" value="1"/>
</dbReference>
<evidence type="ECO:0000256" key="10">
    <source>
        <dbReference type="ARBA" id="ARBA00022723"/>
    </source>
</evidence>
<dbReference type="Gene3D" id="3.30.930.10">
    <property type="entry name" value="Bira Bifunctional Protein, Domain 2"/>
    <property type="match status" value="1"/>
</dbReference>
<dbReference type="SUPFAM" id="SSF46955">
    <property type="entry name" value="Putative DNA-binding domain"/>
    <property type="match status" value="1"/>
</dbReference>
<dbReference type="EMBL" id="CAKXAJ010026455">
    <property type="protein sequence ID" value="CAH2268672.1"/>
    <property type="molecule type" value="Genomic_DNA"/>
</dbReference>
<dbReference type="InterPro" id="IPR012340">
    <property type="entry name" value="NA-bd_OB-fold"/>
</dbReference>
<evidence type="ECO:0000256" key="15">
    <source>
        <dbReference type="ARBA" id="ARBA00022917"/>
    </source>
</evidence>
<comment type="cofactor">
    <cofactor evidence="1">
        <name>Mg(2+)</name>
        <dbReference type="ChEBI" id="CHEBI:18420"/>
    </cofactor>
</comment>
<dbReference type="InterPro" id="IPR045864">
    <property type="entry name" value="aa-tRNA-synth_II/BPL/LPL"/>
</dbReference>
<dbReference type="SMART" id="SM00873">
    <property type="entry name" value="B3_4"/>
    <property type="match status" value="1"/>
</dbReference>
<dbReference type="FunFam" id="2.40.50.140:FF:000045">
    <property type="entry name" value="Phenylalanine--tRNA ligase beta subunit"/>
    <property type="match status" value="1"/>
</dbReference>
<gene>
    <name evidence="22" type="primary">jg8678</name>
    <name evidence="22" type="ORF">PAEG_LOCUS27003</name>
</gene>
<dbReference type="InterPro" id="IPR005146">
    <property type="entry name" value="B3/B4_tRNA-bd"/>
</dbReference>
<keyword evidence="23" id="KW-1185">Reference proteome</keyword>
<dbReference type="PROSITE" id="PS51483">
    <property type="entry name" value="B5"/>
    <property type="match status" value="1"/>
</dbReference>
<reference evidence="22" key="1">
    <citation type="submission" date="2022-03" db="EMBL/GenBank/DDBJ databases">
        <authorList>
            <person name="Lindestad O."/>
        </authorList>
    </citation>
    <scope>NUCLEOTIDE SEQUENCE</scope>
</reference>
<dbReference type="Pfam" id="PF03484">
    <property type="entry name" value="B5"/>
    <property type="match status" value="1"/>
</dbReference>
<evidence type="ECO:0000256" key="6">
    <source>
        <dbReference type="ARBA" id="ARBA00017032"/>
    </source>
</evidence>
<dbReference type="GO" id="GO:0000287">
    <property type="term" value="F:magnesium ion binding"/>
    <property type="evidence" value="ECO:0007669"/>
    <property type="project" value="InterPro"/>
</dbReference>
<dbReference type="Gene3D" id="3.30.56.10">
    <property type="match status" value="2"/>
</dbReference>
<dbReference type="NCBIfam" id="NF045760">
    <property type="entry name" value="YtpR"/>
    <property type="match status" value="1"/>
</dbReference>
<dbReference type="CDD" id="cd00769">
    <property type="entry name" value="PheRS_beta_core"/>
    <property type="match status" value="1"/>
</dbReference>
<evidence type="ECO:0000259" key="21">
    <source>
        <dbReference type="PROSITE" id="PS51483"/>
    </source>
</evidence>
<keyword evidence="14 19" id="KW-0694">RNA-binding</keyword>